<dbReference type="SMART" id="SM00216">
    <property type="entry name" value="VWD"/>
    <property type="match status" value="1"/>
</dbReference>
<dbReference type="PROSITE" id="PS51233">
    <property type="entry name" value="VWFD"/>
    <property type="match status" value="1"/>
</dbReference>
<evidence type="ECO:0000313" key="4">
    <source>
        <dbReference type="Ensembl" id="ENSSRHP00000090303.1"/>
    </source>
</evidence>
<evidence type="ECO:0000256" key="2">
    <source>
        <dbReference type="ARBA" id="ARBA00023180"/>
    </source>
</evidence>
<dbReference type="Pfam" id="PF00094">
    <property type="entry name" value="VWD"/>
    <property type="match status" value="1"/>
</dbReference>
<dbReference type="InterPro" id="IPR001846">
    <property type="entry name" value="VWF_type-D"/>
</dbReference>
<dbReference type="InterPro" id="IPR050780">
    <property type="entry name" value="Mucin_vWF_Thrombospondin_sf"/>
</dbReference>
<sequence length="146" mass="16364">VVGNSIVYPSNHVNNICSMWGNFHFKTFDGDVYQFPGMCEYNLVSDCQSLIRQFSVHVKRTEHSTGPNISRVSITINDIGVELTEKQVVVNGEKVTLPVHVAGILVEENSIYIRLYSKMGITASLDYKGSAICALYRLNIICLEFE</sequence>
<feature type="domain" description="VWFD" evidence="3">
    <location>
        <begin position="15"/>
        <end position="146"/>
    </location>
</feature>
<dbReference type="Proteomes" id="UP000472270">
    <property type="component" value="Unassembled WGS sequence"/>
</dbReference>
<reference evidence="4" key="2">
    <citation type="submission" date="2025-09" db="UniProtKB">
        <authorList>
            <consortium name="Ensembl"/>
        </authorList>
    </citation>
    <scope>IDENTIFICATION</scope>
</reference>
<evidence type="ECO:0000256" key="1">
    <source>
        <dbReference type="ARBA" id="ARBA00023157"/>
    </source>
</evidence>
<dbReference type="PANTHER" id="PTHR11339">
    <property type="entry name" value="EXTRACELLULAR MATRIX GLYCOPROTEIN RELATED"/>
    <property type="match status" value="1"/>
</dbReference>
<organism evidence="4 5">
    <name type="scientific">Sinocyclocheilus rhinocerous</name>
    <dbReference type="NCBI Taxonomy" id="307959"/>
    <lineage>
        <taxon>Eukaryota</taxon>
        <taxon>Metazoa</taxon>
        <taxon>Chordata</taxon>
        <taxon>Craniata</taxon>
        <taxon>Vertebrata</taxon>
        <taxon>Euteleostomi</taxon>
        <taxon>Actinopterygii</taxon>
        <taxon>Neopterygii</taxon>
        <taxon>Teleostei</taxon>
        <taxon>Ostariophysi</taxon>
        <taxon>Cypriniformes</taxon>
        <taxon>Cyprinidae</taxon>
        <taxon>Cyprininae</taxon>
        <taxon>Sinocyclocheilus</taxon>
    </lineage>
</organism>
<reference evidence="4" key="1">
    <citation type="submission" date="2025-08" db="UniProtKB">
        <authorList>
            <consortium name="Ensembl"/>
        </authorList>
    </citation>
    <scope>IDENTIFICATION</scope>
</reference>
<protein>
    <recommendedName>
        <fullName evidence="3">VWFD domain-containing protein</fullName>
    </recommendedName>
</protein>
<dbReference type="Ensembl" id="ENSSRHT00000092741.1">
    <property type="protein sequence ID" value="ENSSRHP00000090303.1"/>
    <property type="gene ID" value="ENSSRHG00000044604.1"/>
</dbReference>
<proteinExistence type="predicted"/>
<evidence type="ECO:0000259" key="3">
    <source>
        <dbReference type="PROSITE" id="PS51233"/>
    </source>
</evidence>
<keyword evidence="2" id="KW-0325">Glycoprotein</keyword>
<dbReference type="PANTHER" id="PTHR11339:SF371">
    <property type="entry name" value="MUCIN-2"/>
    <property type="match status" value="1"/>
</dbReference>
<evidence type="ECO:0000313" key="5">
    <source>
        <dbReference type="Proteomes" id="UP000472270"/>
    </source>
</evidence>
<dbReference type="AlphaFoldDB" id="A0A673MKZ1"/>
<dbReference type="GO" id="GO:0031012">
    <property type="term" value="C:extracellular matrix"/>
    <property type="evidence" value="ECO:0007669"/>
    <property type="project" value="TreeGrafter"/>
</dbReference>
<accession>A0A673MKZ1</accession>
<dbReference type="GO" id="GO:0005615">
    <property type="term" value="C:extracellular space"/>
    <property type="evidence" value="ECO:0007669"/>
    <property type="project" value="TreeGrafter"/>
</dbReference>
<name>A0A673MKZ1_9TELE</name>
<keyword evidence="1" id="KW-1015">Disulfide bond</keyword>
<keyword evidence="5" id="KW-1185">Reference proteome</keyword>